<evidence type="ECO:0000313" key="2">
    <source>
        <dbReference type="EMBL" id="GHE25034.1"/>
    </source>
</evidence>
<reference evidence="2" key="2">
    <citation type="submission" date="2020-09" db="EMBL/GenBank/DDBJ databases">
        <authorList>
            <person name="Sun Q."/>
            <person name="Kim S."/>
        </authorList>
    </citation>
    <scope>NUCLEOTIDE SEQUENCE</scope>
    <source>
        <strain evidence="2">KCTC 32020</strain>
    </source>
</reference>
<feature type="compositionally biased region" description="Basic and acidic residues" evidence="1">
    <location>
        <begin position="41"/>
        <end position="50"/>
    </location>
</feature>
<sequence>MNVIHTLSNLLVPPSARFAPTQDRLARRAACAEALAAARRRNAEPDRPPTPDEADQAAYEAQARRVRESSYLSGSGRLFQVH</sequence>
<evidence type="ECO:0000313" key="3">
    <source>
        <dbReference type="Proteomes" id="UP000636453"/>
    </source>
</evidence>
<evidence type="ECO:0000256" key="1">
    <source>
        <dbReference type="SAM" id="MobiDB-lite"/>
    </source>
</evidence>
<dbReference type="RefSeq" id="WP_146471763.1">
    <property type="nucleotide sequence ID" value="NZ_BNCF01000001.1"/>
</dbReference>
<dbReference type="AlphaFoldDB" id="A0A918YUN5"/>
<name>A0A918YUN5_9GAMM</name>
<organism evidence="2 3">
    <name type="scientific">Vulcaniibacterium thermophilum</name>
    <dbReference type="NCBI Taxonomy" id="1169913"/>
    <lineage>
        <taxon>Bacteria</taxon>
        <taxon>Pseudomonadati</taxon>
        <taxon>Pseudomonadota</taxon>
        <taxon>Gammaproteobacteria</taxon>
        <taxon>Lysobacterales</taxon>
        <taxon>Lysobacteraceae</taxon>
        <taxon>Vulcaniibacterium</taxon>
    </lineage>
</organism>
<reference evidence="2" key="1">
    <citation type="journal article" date="2014" name="Int. J. Syst. Evol. Microbiol.">
        <title>Complete genome sequence of Corynebacterium casei LMG S-19264T (=DSM 44701T), isolated from a smear-ripened cheese.</title>
        <authorList>
            <consortium name="US DOE Joint Genome Institute (JGI-PGF)"/>
            <person name="Walter F."/>
            <person name="Albersmeier A."/>
            <person name="Kalinowski J."/>
            <person name="Ruckert C."/>
        </authorList>
    </citation>
    <scope>NUCLEOTIDE SEQUENCE</scope>
    <source>
        <strain evidence="2">KCTC 32020</strain>
    </source>
</reference>
<gene>
    <name evidence="2" type="ORF">GCM10007167_01230</name>
</gene>
<comment type="caution">
    <text evidence="2">The sequence shown here is derived from an EMBL/GenBank/DDBJ whole genome shotgun (WGS) entry which is preliminary data.</text>
</comment>
<dbReference type="EMBL" id="BNCF01000001">
    <property type="protein sequence ID" value="GHE25034.1"/>
    <property type="molecule type" value="Genomic_DNA"/>
</dbReference>
<proteinExistence type="predicted"/>
<accession>A0A918YUN5</accession>
<dbReference type="Proteomes" id="UP000636453">
    <property type="component" value="Unassembled WGS sequence"/>
</dbReference>
<feature type="region of interest" description="Disordered" evidence="1">
    <location>
        <begin position="38"/>
        <end position="82"/>
    </location>
</feature>
<keyword evidence="3" id="KW-1185">Reference proteome</keyword>
<protein>
    <submittedName>
        <fullName evidence="2">Uncharacterized protein</fullName>
    </submittedName>
</protein>